<dbReference type="AlphaFoldDB" id="A0A2S0E4A0"/>
<keyword evidence="5" id="KW-0325">Glycoprotein</keyword>
<dbReference type="Gene3D" id="3.40.50.1820">
    <property type="entry name" value="alpha/beta hydrolase"/>
    <property type="match status" value="1"/>
</dbReference>
<evidence type="ECO:0000256" key="5">
    <source>
        <dbReference type="ARBA" id="ARBA00023180"/>
    </source>
</evidence>
<dbReference type="InterPro" id="IPR002018">
    <property type="entry name" value="CarbesteraseB"/>
</dbReference>
<feature type="signal peptide" evidence="6">
    <location>
        <begin position="1"/>
        <end position="20"/>
    </location>
</feature>
<feature type="chain" id="PRO_5015372564" description="Carboxylic ester hydrolase" evidence="6">
    <location>
        <begin position="21"/>
        <end position="571"/>
    </location>
</feature>
<dbReference type="GO" id="GO:0052689">
    <property type="term" value="F:carboxylic ester hydrolase activity"/>
    <property type="evidence" value="ECO:0007669"/>
    <property type="project" value="UniProtKB-KW"/>
</dbReference>
<organism evidence="8">
    <name type="scientific">Bradysia odoriphaga</name>
    <dbReference type="NCBI Taxonomy" id="1564500"/>
    <lineage>
        <taxon>Eukaryota</taxon>
        <taxon>Metazoa</taxon>
        <taxon>Ecdysozoa</taxon>
        <taxon>Arthropoda</taxon>
        <taxon>Hexapoda</taxon>
        <taxon>Insecta</taxon>
        <taxon>Pterygota</taxon>
        <taxon>Neoptera</taxon>
        <taxon>Endopterygota</taxon>
        <taxon>Diptera</taxon>
        <taxon>Nematocera</taxon>
        <taxon>Sciaroidea</taxon>
        <taxon>Sciaridae</taxon>
        <taxon>Bradysia</taxon>
    </lineage>
</organism>
<sequence>MFSLFLLSVIVLAVSPTAFSDDKVIVQTDCGPVRGKLFETLFDKRSYYAFKGIPYAEPPVNKLRFKPPKPKQPWTDTLDAFEFGNVCSQNIFLFGKRSPAGSEDCLFLNIYTPDVSAESKRTVMLFIHGGGFLEGSGNDNFYGPDFFINEDVVLVTLNYRLGVFGFMSLGTPEYSGNMGLKDQNLAIKWIQNNIEQFGGDPDKITVFGHSAGACSTHYHVLSSKSNSLFKRAIAMSGSALNIWSHYVPREHMLHMFMIANMAGQRLSTSKDLIEFINTVDAKFFLENIDTTISLGSGRKELELLWAPVIEGKNAKKPFIQMSPEDILDNKFNHKIDTMFGFTSAEMLFLIADEIHDTKLLEAFEQTFEVQLTKKKMDTRYETEEYKKFANEIRNFYFGEDGHVSNETLVEYNDLLSDVFIVHGIDKSAKAHSKGKSFYYRFSVDATLNAFKILFKLESVFGASHGDELCYLFRCHVFDELYENIADDSVEMRTIRAVTKLWTNFAKFGDPTPNDEPISFKPIQKNLINFVDITNEGLIPALGPHKKFMDFWTDIFGRYETHLVNSNVRDEL</sequence>
<dbReference type="EMBL" id="KY997071">
    <property type="protein sequence ID" value="ATY49611.1"/>
    <property type="molecule type" value="mRNA"/>
</dbReference>
<keyword evidence="6" id="KW-0732">Signal</keyword>
<evidence type="ECO:0000259" key="7">
    <source>
        <dbReference type="Pfam" id="PF00135"/>
    </source>
</evidence>
<comment type="similarity">
    <text evidence="1 6">Belongs to the type-B carboxylesterase/lipase family.</text>
</comment>
<feature type="domain" description="Carboxylesterase type B" evidence="7">
    <location>
        <begin position="24"/>
        <end position="537"/>
    </location>
</feature>
<evidence type="ECO:0000313" key="8">
    <source>
        <dbReference type="EMBL" id="ATY49611.1"/>
    </source>
</evidence>
<dbReference type="EC" id="3.1.1.-" evidence="6"/>
<reference evidence="8" key="1">
    <citation type="journal article" date="2017" name="Int. J. Mol. Sci.">
        <title>Using Next-Generation Sequencing to Detect Differential Expression Genes in Bradysia odoriphaga after Exposure to Insecticides.</title>
        <authorList>
            <person name="Chen H."/>
            <person name="Lin L."/>
            <person name="Ali F."/>
            <person name="Xie M."/>
            <person name="Zhang G."/>
            <person name="Su W."/>
        </authorList>
    </citation>
    <scope>NUCLEOTIDE SEQUENCE</scope>
</reference>
<dbReference type="InterPro" id="IPR029058">
    <property type="entry name" value="AB_hydrolase_fold"/>
</dbReference>
<keyword evidence="3 6" id="KW-0378">Hydrolase</keyword>
<evidence type="ECO:0000256" key="6">
    <source>
        <dbReference type="RuleBase" id="RU361235"/>
    </source>
</evidence>
<dbReference type="InterPro" id="IPR050309">
    <property type="entry name" value="Type-B_Carboxylest/Lipase"/>
</dbReference>
<dbReference type="PROSITE" id="PS00941">
    <property type="entry name" value="CARBOXYLESTERASE_B_2"/>
    <property type="match status" value="1"/>
</dbReference>
<evidence type="ECO:0000256" key="4">
    <source>
        <dbReference type="ARBA" id="ARBA00023157"/>
    </source>
</evidence>
<name>A0A2S0E4A0_9DIPT</name>
<dbReference type="PANTHER" id="PTHR11559">
    <property type="entry name" value="CARBOXYLESTERASE"/>
    <property type="match status" value="1"/>
</dbReference>
<protein>
    <recommendedName>
        <fullName evidence="6">Carboxylic ester hydrolase</fullName>
        <ecNumber evidence="6">3.1.1.-</ecNumber>
    </recommendedName>
</protein>
<evidence type="ECO:0000256" key="2">
    <source>
        <dbReference type="ARBA" id="ARBA00022487"/>
    </source>
</evidence>
<keyword evidence="4" id="KW-1015">Disulfide bond</keyword>
<dbReference type="SUPFAM" id="SSF53474">
    <property type="entry name" value="alpha/beta-Hydrolases"/>
    <property type="match status" value="1"/>
</dbReference>
<proteinExistence type="evidence at transcript level"/>
<evidence type="ECO:0000256" key="1">
    <source>
        <dbReference type="ARBA" id="ARBA00005964"/>
    </source>
</evidence>
<dbReference type="Pfam" id="PF00135">
    <property type="entry name" value="COesterase"/>
    <property type="match status" value="1"/>
</dbReference>
<evidence type="ECO:0000256" key="3">
    <source>
        <dbReference type="ARBA" id="ARBA00022801"/>
    </source>
</evidence>
<accession>A0A2S0E4A0</accession>
<dbReference type="InterPro" id="IPR019819">
    <property type="entry name" value="Carboxylesterase_B_CS"/>
</dbReference>
<dbReference type="PROSITE" id="PS00122">
    <property type="entry name" value="CARBOXYLESTERASE_B_1"/>
    <property type="match status" value="1"/>
</dbReference>
<keyword evidence="2" id="KW-0719">Serine esterase</keyword>
<dbReference type="InterPro" id="IPR019826">
    <property type="entry name" value="Carboxylesterase_B_AS"/>
</dbReference>